<dbReference type="EMBL" id="CATZBU010000012">
    <property type="protein sequence ID" value="CAJ0803677.1"/>
    <property type="molecule type" value="Genomic_DNA"/>
</dbReference>
<dbReference type="PANTHER" id="PTHR36153">
    <property type="entry name" value="INNER MEMBRANE PROTEIN-RELATED"/>
    <property type="match status" value="1"/>
</dbReference>
<evidence type="ECO:0000256" key="1">
    <source>
        <dbReference type="SAM" id="Phobius"/>
    </source>
</evidence>
<dbReference type="InterPro" id="IPR017731">
    <property type="entry name" value="TssM1-like"/>
</dbReference>
<keyword evidence="1" id="KW-1133">Transmembrane helix</keyword>
<dbReference type="InterPro" id="IPR053156">
    <property type="entry name" value="T6SS_TssM-like"/>
</dbReference>
<dbReference type="Proteomes" id="UP001189813">
    <property type="component" value="Unassembled WGS sequence"/>
</dbReference>
<gene>
    <name evidence="4" type="ORF">LMG19083_03926</name>
</gene>
<evidence type="ECO:0000259" key="2">
    <source>
        <dbReference type="Pfam" id="PF06761"/>
    </source>
</evidence>
<keyword evidence="1" id="KW-0472">Membrane</keyword>
<feature type="transmembrane region" description="Helical" evidence="1">
    <location>
        <begin position="535"/>
        <end position="556"/>
    </location>
</feature>
<dbReference type="InterPro" id="IPR027417">
    <property type="entry name" value="P-loop_NTPase"/>
</dbReference>
<dbReference type="PANTHER" id="PTHR36153:SF1">
    <property type="entry name" value="TYPE VI SECRETION SYSTEM COMPONENT TSSM1"/>
    <property type="match status" value="1"/>
</dbReference>
<comment type="caution">
    <text evidence="4">The sequence shown here is derived from an EMBL/GenBank/DDBJ whole genome shotgun (WGS) entry which is preliminary data.</text>
</comment>
<sequence length="807" mass="90161">MEMLKRIGAMLFSRQALAFVVALLVAAAIWFIGPLLRFSGMQPWASVGMRVTAIVLLLAFVLFWLAGWPVSTIGVAALSLLIWHAGPLLAIGHGKPLEPTSIRILLIAGIVFLFVAYAFYLLVKRARTDRTFLEQVLNFGGKPKEAVAKVEITQLADEIQRALRQLKGMRGVSGFRRLVENKRYLYELPWFMMIGPAGAGKTTALLNAGLQFPIADQMRASVGPHAGTAHTDWWLTNDAVLIDTAGRYTTRESNAAIDSAEWQGLLGLLRKYRTRAPINGALLAVSSTDLLTLSPEERIAQASMLRARLAELRDDLGIQFPVYVVVTKLDQLVGFTEYFQYLSSEGRTQPWGFTLPLGDKKGKRGMPTFDVLARCREEMVLLVERLRGRLNNRFYEEFDEARRKRMLAFRPEFASLTQPLMEMLEHVFLDSRFDETERRHMLRGVYFTSATQSEHVVAGDYSTIFRKLERGEGLLKAFGDEPEKDIGNGIAIDAAKTTGNRSYFLQDVLKQIVVPEAYLVKPNLRWEIRFRLLRLLGHALSLVAFLWLVGALYVSFGHNKDYLATVQSKAKALASTVTAFFKKPQPEAMPEVLAAAHDLPAYHGLNPTAPDLDWRFGLYTAPPLLAAAKITDIRLQDTLLVPYLVRRVESVLSSAISSKDAKLTYDTLRVYLMLYDKAQFNASDVRSWVQNDWATGGGADAFGGRVAIAEHLNNLLDGSRPIQSPYAKNEILIRSARDFLDGNTSTERLYDRAKAAMMEEAPPDFTLVRSIGPQAGTVFSRASGEPIERGIPGLFTYAGYHELFNVR</sequence>
<dbReference type="InterPro" id="IPR009612">
    <property type="entry name" value="IcmF-rel"/>
</dbReference>
<dbReference type="Gene3D" id="3.40.50.300">
    <property type="entry name" value="P-loop containing nucleotide triphosphate hydrolases"/>
    <property type="match status" value="1"/>
</dbReference>
<protein>
    <recommendedName>
        <fullName evidence="6">Type VI secretion system membrane subunit TssM</fullName>
    </recommendedName>
</protein>
<feature type="transmembrane region" description="Helical" evidence="1">
    <location>
        <begin position="73"/>
        <end position="92"/>
    </location>
</feature>
<feature type="domain" description="IcmF-related" evidence="2">
    <location>
        <begin position="591"/>
        <end position="805"/>
    </location>
</feature>
<dbReference type="Pfam" id="PF14331">
    <property type="entry name" value="IcmF-related_N"/>
    <property type="match status" value="1"/>
</dbReference>
<dbReference type="SUPFAM" id="SSF52540">
    <property type="entry name" value="P-loop containing nucleoside triphosphate hydrolases"/>
    <property type="match status" value="1"/>
</dbReference>
<proteinExistence type="predicted"/>
<organism evidence="4 5">
    <name type="scientific">Ralstonia psammae</name>
    <dbReference type="NCBI Taxonomy" id="3058598"/>
    <lineage>
        <taxon>Bacteria</taxon>
        <taxon>Pseudomonadati</taxon>
        <taxon>Pseudomonadota</taxon>
        <taxon>Betaproteobacteria</taxon>
        <taxon>Burkholderiales</taxon>
        <taxon>Burkholderiaceae</taxon>
        <taxon>Ralstonia</taxon>
    </lineage>
</organism>
<feature type="domain" description="Type VI secretion system component TssM1 N-terminal" evidence="3">
    <location>
        <begin position="257"/>
        <end position="540"/>
    </location>
</feature>
<accession>A0ABM9JTC8</accession>
<dbReference type="InterPro" id="IPR025743">
    <property type="entry name" value="TssM1_N"/>
</dbReference>
<keyword evidence="1" id="KW-0812">Transmembrane</keyword>
<evidence type="ECO:0000259" key="3">
    <source>
        <dbReference type="Pfam" id="PF14331"/>
    </source>
</evidence>
<dbReference type="Pfam" id="PF06761">
    <property type="entry name" value="IcmF-related"/>
    <property type="match status" value="1"/>
</dbReference>
<name>A0ABM9JTC8_9RALS</name>
<keyword evidence="5" id="KW-1185">Reference proteome</keyword>
<feature type="transmembrane region" description="Helical" evidence="1">
    <location>
        <begin position="44"/>
        <end position="66"/>
    </location>
</feature>
<dbReference type="NCBIfam" id="TIGR03348">
    <property type="entry name" value="VI_IcmF"/>
    <property type="match status" value="1"/>
</dbReference>
<evidence type="ECO:0008006" key="6">
    <source>
        <dbReference type="Google" id="ProtNLM"/>
    </source>
</evidence>
<reference evidence="4 5" key="1">
    <citation type="submission" date="2023-07" db="EMBL/GenBank/DDBJ databases">
        <authorList>
            <person name="Peeters C."/>
        </authorList>
    </citation>
    <scope>NUCLEOTIDE SEQUENCE [LARGE SCALE GENOMIC DNA]</scope>
    <source>
        <strain evidence="4 5">LMG 19083</strain>
    </source>
</reference>
<feature type="transmembrane region" description="Helical" evidence="1">
    <location>
        <begin position="104"/>
        <end position="123"/>
    </location>
</feature>
<feature type="transmembrane region" description="Helical" evidence="1">
    <location>
        <begin position="12"/>
        <end position="32"/>
    </location>
</feature>
<evidence type="ECO:0000313" key="4">
    <source>
        <dbReference type="EMBL" id="CAJ0803677.1"/>
    </source>
</evidence>
<evidence type="ECO:0000313" key="5">
    <source>
        <dbReference type="Proteomes" id="UP001189813"/>
    </source>
</evidence>